<evidence type="ECO:0000313" key="2">
    <source>
        <dbReference type="Proteomes" id="UP000556329"/>
    </source>
</evidence>
<sequence>MSTRGVNFLHKWISNNVMETVGADIISVAELTQKLFSDARALGISSTEIEEETVSVYNTILDAIVHYEPGLPE</sequence>
<proteinExistence type="predicted"/>
<dbReference type="Proteomes" id="UP000556329">
    <property type="component" value="Unassembled WGS sequence"/>
</dbReference>
<dbReference type="EMBL" id="JACHEF010000017">
    <property type="protein sequence ID" value="MBB6414266.1"/>
    <property type="molecule type" value="Genomic_DNA"/>
</dbReference>
<reference evidence="1 2" key="1">
    <citation type="submission" date="2020-08" db="EMBL/GenBank/DDBJ databases">
        <title>Genomic Encyclopedia of Type Strains, Phase IV (KMG-IV): sequencing the most valuable type-strain genomes for metagenomic binning, comparative biology and taxonomic classification.</title>
        <authorList>
            <person name="Goeker M."/>
        </authorList>
    </citation>
    <scope>NUCLEOTIDE SEQUENCE [LARGE SCALE GENOMIC DNA]</scope>
    <source>
        <strain evidence="1 2">DSM 100039</strain>
    </source>
</reference>
<keyword evidence="2" id="KW-1185">Reference proteome</keyword>
<protein>
    <recommendedName>
        <fullName evidence="3">DUF768 domain-containing protein</fullName>
    </recommendedName>
</protein>
<dbReference type="RefSeq" id="WP_184879247.1">
    <property type="nucleotide sequence ID" value="NZ_JACHEF010000017.1"/>
</dbReference>
<evidence type="ECO:0000313" key="1">
    <source>
        <dbReference type="EMBL" id="MBB6414266.1"/>
    </source>
</evidence>
<name>A0A841PGJ6_9HYPH</name>
<evidence type="ECO:0008006" key="3">
    <source>
        <dbReference type="Google" id="ProtNLM"/>
    </source>
</evidence>
<accession>A0A841PGJ6</accession>
<comment type="caution">
    <text evidence="1">The sequence shown here is derived from an EMBL/GenBank/DDBJ whole genome shotgun (WGS) entry which is preliminary data.</text>
</comment>
<dbReference type="AlphaFoldDB" id="A0A841PGJ6"/>
<dbReference type="Pfam" id="PF05589">
    <property type="entry name" value="DUF768"/>
    <property type="match status" value="1"/>
</dbReference>
<dbReference type="InterPro" id="IPR008486">
    <property type="entry name" value="DUF768"/>
</dbReference>
<gene>
    <name evidence="1" type="ORF">HNQ71_006975</name>
</gene>
<organism evidence="1 2">
    <name type="scientific">Mesorhizobium sangaii</name>
    <dbReference type="NCBI Taxonomy" id="505389"/>
    <lineage>
        <taxon>Bacteria</taxon>
        <taxon>Pseudomonadati</taxon>
        <taxon>Pseudomonadota</taxon>
        <taxon>Alphaproteobacteria</taxon>
        <taxon>Hyphomicrobiales</taxon>
        <taxon>Phyllobacteriaceae</taxon>
        <taxon>Mesorhizobium</taxon>
    </lineage>
</organism>